<dbReference type="AlphaFoldDB" id="A0A8S0TTY8"/>
<dbReference type="GO" id="GO:0006396">
    <property type="term" value="P:RNA processing"/>
    <property type="evidence" value="ECO:0007669"/>
    <property type="project" value="InterPro"/>
</dbReference>
<dbReference type="Gramene" id="OE9A096920T1">
    <property type="protein sequence ID" value="OE9A096920C1"/>
    <property type="gene ID" value="OE9A096920"/>
</dbReference>
<dbReference type="PANTHER" id="PTHR26312:SF168">
    <property type="entry name" value="OS06G0606700 PROTEIN"/>
    <property type="match status" value="1"/>
</dbReference>
<comment type="caution">
    <text evidence="2">The sequence shown here is derived from an EMBL/GenBank/DDBJ whole genome shotgun (WGS) entry which is preliminary data.</text>
</comment>
<gene>
    <name evidence="2" type="ORF">OLEA9_A096920</name>
</gene>
<feature type="region of interest" description="Disordered" evidence="1">
    <location>
        <begin position="278"/>
        <end position="304"/>
    </location>
</feature>
<dbReference type="SMART" id="SM00386">
    <property type="entry name" value="HAT"/>
    <property type="match status" value="3"/>
</dbReference>
<feature type="compositionally biased region" description="Gly residues" evidence="1">
    <location>
        <begin position="132"/>
        <end position="156"/>
    </location>
</feature>
<reference evidence="2 3" key="1">
    <citation type="submission" date="2019-12" db="EMBL/GenBank/DDBJ databases">
        <authorList>
            <person name="Alioto T."/>
            <person name="Alioto T."/>
            <person name="Gomez Garrido J."/>
        </authorList>
    </citation>
    <scope>NUCLEOTIDE SEQUENCE [LARGE SCALE GENOMIC DNA]</scope>
</reference>
<dbReference type="SUPFAM" id="SSF48452">
    <property type="entry name" value="TPR-like"/>
    <property type="match status" value="1"/>
</dbReference>
<proteinExistence type="predicted"/>
<sequence length="304" mass="32803">MLRSSSSPLLNSWIPNSTAGSSPEPDILPLLTRTRSVCLTMSFSFEDSLGRSTPTRPVLESDLREPFKPEKSVKLAGTPKPVKIKRRREGLEVGSGSMLLSSSGLGAPEEEGCVAVAEKARVPQAAVMDRGSGVGGGRVCGGGGGGGRGSDDGLGSGSQDPNSHGNENTDSYYRKMIEANPNNTLLLANYAKFLKEVKGDFAKAEEYCGRAILADPSDGSVLSLYADLIWQTHKDAARAEAYFDRAVKTDPNDCYVLASYARFLWDAEDEEEEEVENRYEIDKTDTPPKFFKEASHWPPLAAAS</sequence>
<dbReference type="EMBL" id="CACTIH010007275">
    <property type="protein sequence ID" value="CAA3007443.1"/>
    <property type="molecule type" value="Genomic_DNA"/>
</dbReference>
<dbReference type="Proteomes" id="UP000594638">
    <property type="component" value="Unassembled WGS sequence"/>
</dbReference>
<dbReference type="PANTHER" id="PTHR26312">
    <property type="entry name" value="TETRATRICOPEPTIDE REPEAT PROTEIN 5"/>
    <property type="match status" value="1"/>
</dbReference>
<protein>
    <submittedName>
        <fullName evidence="2">Twist-related 1</fullName>
    </submittedName>
</protein>
<name>A0A8S0TTY8_OLEEU</name>
<feature type="region of interest" description="Disordered" evidence="1">
    <location>
        <begin position="128"/>
        <end position="169"/>
    </location>
</feature>
<keyword evidence="3" id="KW-1185">Reference proteome</keyword>
<feature type="compositionally biased region" description="Polar residues" evidence="1">
    <location>
        <begin position="1"/>
        <end position="21"/>
    </location>
</feature>
<evidence type="ECO:0000256" key="1">
    <source>
        <dbReference type="SAM" id="MobiDB-lite"/>
    </source>
</evidence>
<feature type="compositionally biased region" description="Basic and acidic residues" evidence="1">
    <location>
        <begin position="278"/>
        <end position="295"/>
    </location>
</feature>
<feature type="compositionally biased region" description="Polar residues" evidence="1">
    <location>
        <begin position="158"/>
        <end position="169"/>
    </location>
</feature>
<evidence type="ECO:0000313" key="2">
    <source>
        <dbReference type="EMBL" id="CAA3007443.1"/>
    </source>
</evidence>
<evidence type="ECO:0000313" key="3">
    <source>
        <dbReference type="Proteomes" id="UP000594638"/>
    </source>
</evidence>
<organism evidence="2 3">
    <name type="scientific">Olea europaea subsp. europaea</name>
    <dbReference type="NCBI Taxonomy" id="158383"/>
    <lineage>
        <taxon>Eukaryota</taxon>
        <taxon>Viridiplantae</taxon>
        <taxon>Streptophyta</taxon>
        <taxon>Embryophyta</taxon>
        <taxon>Tracheophyta</taxon>
        <taxon>Spermatophyta</taxon>
        <taxon>Magnoliopsida</taxon>
        <taxon>eudicotyledons</taxon>
        <taxon>Gunneridae</taxon>
        <taxon>Pentapetalae</taxon>
        <taxon>asterids</taxon>
        <taxon>lamiids</taxon>
        <taxon>Lamiales</taxon>
        <taxon>Oleaceae</taxon>
        <taxon>Oleeae</taxon>
        <taxon>Olea</taxon>
    </lineage>
</organism>
<feature type="region of interest" description="Disordered" evidence="1">
    <location>
        <begin position="1"/>
        <end position="25"/>
    </location>
</feature>
<accession>A0A8S0TTY8</accession>
<dbReference type="Gene3D" id="1.25.40.10">
    <property type="entry name" value="Tetratricopeptide repeat domain"/>
    <property type="match status" value="1"/>
</dbReference>
<dbReference type="OrthoDB" id="439046at2759"/>
<dbReference type="InterPro" id="IPR011990">
    <property type="entry name" value="TPR-like_helical_dom_sf"/>
</dbReference>
<dbReference type="InterPro" id="IPR003107">
    <property type="entry name" value="HAT"/>
</dbReference>